<proteinExistence type="predicted"/>
<dbReference type="EMBL" id="DXGK01000081">
    <property type="protein sequence ID" value="HIW70531.1"/>
    <property type="molecule type" value="Genomic_DNA"/>
</dbReference>
<accession>A0A9D1QPH9</accession>
<evidence type="ECO:0000259" key="1">
    <source>
        <dbReference type="Pfam" id="PF24710"/>
    </source>
</evidence>
<dbReference type="Pfam" id="PF24710">
    <property type="entry name" value="DUF7671"/>
    <property type="match status" value="1"/>
</dbReference>
<comment type="caution">
    <text evidence="2">The sequence shown here is derived from an EMBL/GenBank/DDBJ whole genome shotgun (WGS) entry which is preliminary data.</text>
</comment>
<feature type="domain" description="DUF7671" evidence="1">
    <location>
        <begin position="4"/>
        <end position="99"/>
    </location>
</feature>
<gene>
    <name evidence="2" type="ORF">H9876_04025</name>
</gene>
<organism evidence="2 3">
    <name type="scientific">Candidatus Limosilactobacillus merdipullorum</name>
    <dbReference type="NCBI Taxonomy" id="2838653"/>
    <lineage>
        <taxon>Bacteria</taxon>
        <taxon>Bacillati</taxon>
        <taxon>Bacillota</taxon>
        <taxon>Bacilli</taxon>
        <taxon>Lactobacillales</taxon>
        <taxon>Lactobacillaceae</taxon>
        <taxon>Limosilactobacillus</taxon>
    </lineage>
</organism>
<dbReference type="InterPro" id="IPR056088">
    <property type="entry name" value="DUF7671"/>
</dbReference>
<name>A0A9D1QPH9_9LACO</name>
<reference evidence="2" key="2">
    <citation type="submission" date="2021-04" db="EMBL/GenBank/DDBJ databases">
        <authorList>
            <person name="Gilroy R."/>
        </authorList>
    </citation>
    <scope>NUCLEOTIDE SEQUENCE</scope>
    <source>
        <strain evidence="2">ChiHejej3B27-2180</strain>
    </source>
</reference>
<reference evidence="2" key="1">
    <citation type="journal article" date="2021" name="PeerJ">
        <title>Extensive microbial diversity within the chicken gut microbiome revealed by metagenomics and culture.</title>
        <authorList>
            <person name="Gilroy R."/>
            <person name="Ravi A."/>
            <person name="Getino M."/>
            <person name="Pursley I."/>
            <person name="Horton D.L."/>
            <person name="Alikhan N.F."/>
            <person name="Baker D."/>
            <person name="Gharbi K."/>
            <person name="Hall N."/>
            <person name="Watson M."/>
            <person name="Adriaenssens E.M."/>
            <person name="Foster-Nyarko E."/>
            <person name="Jarju S."/>
            <person name="Secka A."/>
            <person name="Antonio M."/>
            <person name="Oren A."/>
            <person name="Chaudhuri R.R."/>
            <person name="La Ragione R."/>
            <person name="Hildebrand F."/>
            <person name="Pallen M.J."/>
        </authorList>
    </citation>
    <scope>NUCLEOTIDE SEQUENCE</scope>
    <source>
        <strain evidence="2">ChiHejej3B27-2180</strain>
    </source>
</reference>
<protein>
    <recommendedName>
        <fullName evidence="1">DUF7671 domain-containing protein</fullName>
    </recommendedName>
</protein>
<dbReference type="AlphaFoldDB" id="A0A9D1QPH9"/>
<evidence type="ECO:0000313" key="3">
    <source>
        <dbReference type="Proteomes" id="UP000886878"/>
    </source>
</evidence>
<sequence>MSKKDKYETHRYVGIPVGNDGNGGYQLKVDPAGQVKVHTWRTGKHTKGKFRQPGQLMLTENNMMVVILEELPLAFKNRHQVVPLQRFLTAKVDSTVLSQGMTILKQTE</sequence>
<dbReference type="Proteomes" id="UP000886878">
    <property type="component" value="Unassembled WGS sequence"/>
</dbReference>
<evidence type="ECO:0000313" key="2">
    <source>
        <dbReference type="EMBL" id="HIW70531.1"/>
    </source>
</evidence>